<evidence type="ECO:0000259" key="2">
    <source>
        <dbReference type="Pfam" id="PF12697"/>
    </source>
</evidence>
<dbReference type="InterPro" id="IPR000639">
    <property type="entry name" value="Epox_hydrolase-like"/>
</dbReference>
<dbReference type="InterPro" id="IPR029058">
    <property type="entry name" value="AB_hydrolase_fold"/>
</dbReference>
<keyword evidence="1" id="KW-1133">Transmembrane helix</keyword>
<proteinExistence type="predicted"/>
<dbReference type="Proteomes" id="UP001595987">
    <property type="component" value="Unassembled WGS sequence"/>
</dbReference>
<sequence>MAFFTTNDKVKINYHSYGAPDAPTIVLVNGYSASEITWLCQIEPFVAAGFRVITYDHRGHGLSDKVKYGLTLARLATDLHELLVYLEIFHVILIGHSMGAALIMAYEELFTDKKIDLVITEDQAPTFLRSSDWLDGDTGRTLAELSDFMEEFPKTRLTRKKLSDDVKRSLGKSMYPFDFRAYQGLLRNIITQDWRANLAQETKAHLFLAGSLSPIFPPEHAQAARNLQTNPNSQAIIFEGCGHLLHLEDADKFNQTILKFIKKNIRNL</sequence>
<evidence type="ECO:0000313" key="3">
    <source>
        <dbReference type="EMBL" id="MFC4652826.1"/>
    </source>
</evidence>
<dbReference type="InterPro" id="IPR050228">
    <property type="entry name" value="Carboxylesterase_BioH"/>
</dbReference>
<keyword evidence="1" id="KW-0472">Membrane</keyword>
<dbReference type="Gene3D" id="3.40.50.1820">
    <property type="entry name" value="alpha/beta hydrolase"/>
    <property type="match status" value="1"/>
</dbReference>
<dbReference type="RefSeq" id="WP_213533127.1">
    <property type="nucleotide sequence ID" value="NZ_BOVQ01000001.1"/>
</dbReference>
<keyword evidence="4" id="KW-1185">Reference proteome</keyword>
<dbReference type="PRINTS" id="PR00412">
    <property type="entry name" value="EPOXHYDRLASE"/>
</dbReference>
<name>A0ABV9JEA7_9LACT</name>
<feature type="transmembrane region" description="Helical" evidence="1">
    <location>
        <begin position="82"/>
        <end position="106"/>
    </location>
</feature>
<dbReference type="PANTHER" id="PTHR43194">
    <property type="entry name" value="HYDROLASE ALPHA/BETA FOLD FAMILY"/>
    <property type="match status" value="1"/>
</dbReference>
<dbReference type="SUPFAM" id="SSF53474">
    <property type="entry name" value="alpha/beta-Hydrolases"/>
    <property type="match status" value="1"/>
</dbReference>
<evidence type="ECO:0000256" key="1">
    <source>
        <dbReference type="SAM" id="Phobius"/>
    </source>
</evidence>
<dbReference type="GO" id="GO:0016787">
    <property type="term" value="F:hydrolase activity"/>
    <property type="evidence" value="ECO:0007669"/>
    <property type="project" value="UniProtKB-KW"/>
</dbReference>
<accession>A0ABV9JEA7</accession>
<keyword evidence="3" id="KW-0378">Hydrolase</keyword>
<feature type="domain" description="AB hydrolase-1" evidence="2">
    <location>
        <begin position="25"/>
        <end position="255"/>
    </location>
</feature>
<dbReference type="Pfam" id="PF12697">
    <property type="entry name" value="Abhydrolase_6"/>
    <property type="match status" value="1"/>
</dbReference>
<dbReference type="EMBL" id="JBHSGD010000005">
    <property type="protein sequence ID" value="MFC4652826.1"/>
    <property type="molecule type" value="Genomic_DNA"/>
</dbReference>
<comment type="caution">
    <text evidence="3">The sequence shown here is derived from an EMBL/GenBank/DDBJ whole genome shotgun (WGS) entry which is preliminary data.</text>
</comment>
<dbReference type="InterPro" id="IPR000073">
    <property type="entry name" value="AB_hydrolase_1"/>
</dbReference>
<dbReference type="PANTHER" id="PTHR43194:SF2">
    <property type="entry name" value="PEROXISOMAL MEMBRANE PROTEIN LPX1"/>
    <property type="match status" value="1"/>
</dbReference>
<evidence type="ECO:0000313" key="4">
    <source>
        <dbReference type="Proteomes" id="UP001595987"/>
    </source>
</evidence>
<organism evidence="3 4">
    <name type="scientific">Lactococcus nasutitermitis</name>
    <dbReference type="NCBI Taxonomy" id="1652957"/>
    <lineage>
        <taxon>Bacteria</taxon>
        <taxon>Bacillati</taxon>
        <taxon>Bacillota</taxon>
        <taxon>Bacilli</taxon>
        <taxon>Lactobacillales</taxon>
        <taxon>Streptococcaceae</taxon>
        <taxon>Lactococcus</taxon>
    </lineage>
</organism>
<protein>
    <submittedName>
        <fullName evidence="3">Alpha/beta fold hydrolase</fullName>
    </submittedName>
</protein>
<reference evidence="4" key="1">
    <citation type="journal article" date="2019" name="Int. J. Syst. Evol. Microbiol.">
        <title>The Global Catalogue of Microorganisms (GCM) 10K type strain sequencing project: providing services to taxonomists for standard genome sequencing and annotation.</title>
        <authorList>
            <consortium name="The Broad Institute Genomics Platform"/>
            <consortium name="The Broad Institute Genome Sequencing Center for Infectious Disease"/>
            <person name="Wu L."/>
            <person name="Ma J."/>
        </authorList>
    </citation>
    <scope>NUCLEOTIDE SEQUENCE [LARGE SCALE GENOMIC DNA]</scope>
    <source>
        <strain evidence="4">CCUG 63287</strain>
    </source>
</reference>
<dbReference type="PRINTS" id="PR00111">
    <property type="entry name" value="ABHYDROLASE"/>
</dbReference>
<keyword evidence="1" id="KW-0812">Transmembrane</keyword>
<gene>
    <name evidence="3" type="ORF">ACFO26_07870</name>
</gene>